<keyword evidence="2" id="KW-1185">Reference proteome</keyword>
<protein>
    <submittedName>
        <fullName evidence="1">Uncharacterized protein</fullName>
    </submittedName>
</protein>
<organism evidence="1 2">
    <name type="scientific">Smallanthus sonchifolius</name>
    <dbReference type="NCBI Taxonomy" id="185202"/>
    <lineage>
        <taxon>Eukaryota</taxon>
        <taxon>Viridiplantae</taxon>
        <taxon>Streptophyta</taxon>
        <taxon>Embryophyta</taxon>
        <taxon>Tracheophyta</taxon>
        <taxon>Spermatophyta</taxon>
        <taxon>Magnoliopsida</taxon>
        <taxon>eudicotyledons</taxon>
        <taxon>Gunneridae</taxon>
        <taxon>Pentapetalae</taxon>
        <taxon>asterids</taxon>
        <taxon>campanulids</taxon>
        <taxon>Asterales</taxon>
        <taxon>Asteraceae</taxon>
        <taxon>Asteroideae</taxon>
        <taxon>Heliantheae alliance</taxon>
        <taxon>Millerieae</taxon>
        <taxon>Smallanthus</taxon>
    </lineage>
</organism>
<comment type="caution">
    <text evidence="1">The sequence shown here is derived from an EMBL/GenBank/DDBJ whole genome shotgun (WGS) entry which is preliminary data.</text>
</comment>
<dbReference type="EMBL" id="CM042031">
    <property type="protein sequence ID" value="KAI3783517.1"/>
    <property type="molecule type" value="Genomic_DNA"/>
</dbReference>
<reference evidence="1 2" key="2">
    <citation type="journal article" date="2022" name="Mol. Ecol. Resour.">
        <title>The genomes of chicory, endive, great burdock and yacon provide insights into Asteraceae paleo-polyploidization history and plant inulin production.</title>
        <authorList>
            <person name="Fan W."/>
            <person name="Wang S."/>
            <person name="Wang H."/>
            <person name="Wang A."/>
            <person name="Jiang F."/>
            <person name="Liu H."/>
            <person name="Zhao H."/>
            <person name="Xu D."/>
            <person name="Zhang Y."/>
        </authorList>
    </citation>
    <scope>NUCLEOTIDE SEQUENCE [LARGE SCALE GENOMIC DNA]</scope>
    <source>
        <strain evidence="2">cv. Yunnan</strain>
        <tissue evidence="1">Leaves</tissue>
    </source>
</reference>
<reference evidence="2" key="1">
    <citation type="journal article" date="2022" name="Mol. Ecol. Resour.">
        <title>The genomes of chicory, endive, great burdock and yacon provide insights into Asteraceae palaeo-polyploidization history and plant inulin production.</title>
        <authorList>
            <person name="Fan W."/>
            <person name="Wang S."/>
            <person name="Wang H."/>
            <person name="Wang A."/>
            <person name="Jiang F."/>
            <person name="Liu H."/>
            <person name="Zhao H."/>
            <person name="Xu D."/>
            <person name="Zhang Y."/>
        </authorList>
    </citation>
    <scope>NUCLEOTIDE SEQUENCE [LARGE SCALE GENOMIC DNA]</scope>
    <source>
        <strain evidence="2">cv. Yunnan</strain>
    </source>
</reference>
<evidence type="ECO:0000313" key="1">
    <source>
        <dbReference type="EMBL" id="KAI3783517.1"/>
    </source>
</evidence>
<dbReference type="Proteomes" id="UP001056120">
    <property type="component" value="Linkage Group LG14"/>
</dbReference>
<accession>A0ACB9GJ77</accession>
<gene>
    <name evidence="1" type="ORF">L1987_42601</name>
</gene>
<evidence type="ECO:0000313" key="2">
    <source>
        <dbReference type="Proteomes" id="UP001056120"/>
    </source>
</evidence>
<sequence>MVSGVSLQKRNMVSFRSACGGHRWRGGGGSHRLDCKKMGRWKWRRWVARKSNPIEKTHLLIMNNDSWSFSLIISSPKQHQHGTSIGALGCQTKFAIKIPNHAFKVEVFLTGFYSNCLIQEGKHFEHGLLRGIINLFPIANRRRFIQFLIEFLFSFQLINLVAPSKYGCRRDGEGDGGEMVKVMVARCQFTKRKPLAPISAFTTSNGEG</sequence>
<proteinExistence type="predicted"/>
<name>A0ACB9GJ77_9ASTR</name>